<dbReference type="AlphaFoldDB" id="A0A2T4U4G2"/>
<protein>
    <recommendedName>
        <fullName evidence="4">Thioredoxin</fullName>
    </recommendedName>
</protein>
<organism evidence="2 3">
    <name type="scientific">Alkalicoccus saliphilus</name>
    <dbReference type="NCBI Taxonomy" id="200989"/>
    <lineage>
        <taxon>Bacteria</taxon>
        <taxon>Bacillati</taxon>
        <taxon>Bacillota</taxon>
        <taxon>Bacilli</taxon>
        <taxon>Bacillales</taxon>
        <taxon>Bacillaceae</taxon>
        <taxon>Alkalicoccus</taxon>
    </lineage>
</organism>
<evidence type="ECO:0008006" key="4">
    <source>
        <dbReference type="Google" id="ProtNLM"/>
    </source>
</evidence>
<evidence type="ECO:0000313" key="3">
    <source>
        <dbReference type="Proteomes" id="UP000240509"/>
    </source>
</evidence>
<keyword evidence="3" id="KW-1185">Reference proteome</keyword>
<gene>
    <name evidence="2" type="ORF">C6Y45_12300</name>
</gene>
<dbReference type="PROSITE" id="PS51257">
    <property type="entry name" value="PROKAR_LIPOPROTEIN"/>
    <property type="match status" value="1"/>
</dbReference>
<accession>A0A2T4U4G2</accession>
<keyword evidence="1" id="KW-0732">Signal</keyword>
<proteinExistence type="predicted"/>
<evidence type="ECO:0000313" key="2">
    <source>
        <dbReference type="EMBL" id="PTL38298.1"/>
    </source>
</evidence>
<comment type="caution">
    <text evidence="2">The sequence shown here is derived from an EMBL/GenBank/DDBJ whole genome shotgun (WGS) entry which is preliminary data.</text>
</comment>
<evidence type="ECO:0000256" key="1">
    <source>
        <dbReference type="SAM" id="SignalP"/>
    </source>
</evidence>
<dbReference type="OrthoDB" id="2973404at2"/>
<dbReference type="EMBL" id="PZJJ01000021">
    <property type="protein sequence ID" value="PTL38298.1"/>
    <property type="molecule type" value="Genomic_DNA"/>
</dbReference>
<reference evidence="2 3" key="1">
    <citation type="submission" date="2018-03" db="EMBL/GenBank/DDBJ databases">
        <title>Alkalicoccus saliphilus sp. nov., isolated from a mineral pool.</title>
        <authorList>
            <person name="Zhao B."/>
        </authorList>
    </citation>
    <scope>NUCLEOTIDE SEQUENCE [LARGE SCALE GENOMIC DNA]</scope>
    <source>
        <strain evidence="2 3">6AG</strain>
    </source>
</reference>
<feature type="chain" id="PRO_5039265829" description="Thioredoxin" evidence="1">
    <location>
        <begin position="20"/>
        <end position="148"/>
    </location>
</feature>
<feature type="signal peptide" evidence="1">
    <location>
        <begin position="1"/>
        <end position="19"/>
    </location>
</feature>
<dbReference type="Proteomes" id="UP000240509">
    <property type="component" value="Unassembled WGS sequence"/>
</dbReference>
<dbReference type="RefSeq" id="WP_107585527.1">
    <property type="nucleotide sequence ID" value="NZ_PZJJ01000021.1"/>
</dbReference>
<name>A0A2T4U4G2_9BACI</name>
<sequence length="148" mass="17224">MRRILLLAAGLLFLGACEAEETVKEDDYETFKDKVNEESFTGFVYLGEKWEMEQAEYIPMIAEVFQETGAVLYYGDLNSMENVTREKFSGDRIDPDIYLPVNRLAYIKEGEVVSEWGAREGRDPEEVEEQIRHFIDKYSSGNYDHKKE</sequence>